<evidence type="ECO:0000256" key="4">
    <source>
        <dbReference type="ARBA" id="ARBA00022723"/>
    </source>
</evidence>
<dbReference type="SUPFAM" id="SSF48264">
    <property type="entry name" value="Cytochrome P450"/>
    <property type="match status" value="1"/>
</dbReference>
<comment type="caution">
    <text evidence="8">The sequence shown here is derived from an EMBL/GenBank/DDBJ whole genome shotgun (WGS) entry which is preliminary data.</text>
</comment>
<dbReference type="InterPro" id="IPR036396">
    <property type="entry name" value="Cyt_P450_sf"/>
</dbReference>
<keyword evidence="7" id="KW-0560">Oxidoreductase</keyword>
<evidence type="ECO:0000256" key="7">
    <source>
        <dbReference type="RuleBase" id="RU000461"/>
    </source>
</evidence>
<dbReference type="PANTHER" id="PTHR24286">
    <property type="entry name" value="CYTOCHROME P450 26"/>
    <property type="match status" value="1"/>
</dbReference>
<gene>
    <name evidence="8" type="ORF">LITE_LOCUS10221</name>
</gene>
<sequence length="78" mass="8632">MCFNPDRWDVPMTPGAYQVFGGGSRICAGNMLARIQIAIFLHHLSTGYKWELLNPDAPMIYLSHQIPTDGVEISIAAL</sequence>
<keyword evidence="7" id="KW-0503">Monooxygenase</keyword>
<keyword evidence="7" id="KW-0349">Heme</keyword>
<comment type="similarity">
    <text evidence="2 7">Belongs to the cytochrome P450 family.</text>
</comment>
<dbReference type="GO" id="GO:0016132">
    <property type="term" value="P:brassinosteroid biosynthetic process"/>
    <property type="evidence" value="ECO:0007669"/>
    <property type="project" value="TreeGrafter"/>
</dbReference>
<evidence type="ECO:0008006" key="10">
    <source>
        <dbReference type="Google" id="ProtNLM"/>
    </source>
</evidence>
<dbReference type="AlphaFoldDB" id="A0AAV0ISE0"/>
<evidence type="ECO:0000313" key="9">
    <source>
        <dbReference type="Proteomes" id="UP001154282"/>
    </source>
</evidence>
<reference evidence="8" key="1">
    <citation type="submission" date="2022-08" db="EMBL/GenBank/DDBJ databases">
        <authorList>
            <person name="Gutierrez-Valencia J."/>
        </authorList>
    </citation>
    <scope>NUCLEOTIDE SEQUENCE</scope>
</reference>
<keyword evidence="6 7" id="KW-0408">Iron</keyword>
<dbReference type="GO" id="GO:0020037">
    <property type="term" value="F:heme binding"/>
    <property type="evidence" value="ECO:0007669"/>
    <property type="project" value="InterPro"/>
</dbReference>
<organism evidence="8 9">
    <name type="scientific">Linum tenue</name>
    <dbReference type="NCBI Taxonomy" id="586396"/>
    <lineage>
        <taxon>Eukaryota</taxon>
        <taxon>Viridiplantae</taxon>
        <taxon>Streptophyta</taxon>
        <taxon>Embryophyta</taxon>
        <taxon>Tracheophyta</taxon>
        <taxon>Spermatophyta</taxon>
        <taxon>Magnoliopsida</taxon>
        <taxon>eudicotyledons</taxon>
        <taxon>Gunneridae</taxon>
        <taxon>Pentapetalae</taxon>
        <taxon>rosids</taxon>
        <taxon>fabids</taxon>
        <taxon>Malpighiales</taxon>
        <taxon>Linaceae</taxon>
        <taxon>Linum</taxon>
    </lineage>
</organism>
<dbReference type="GO" id="GO:0016705">
    <property type="term" value="F:oxidoreductase activity, acting on paired donors, with incorporation or reduction of molecular oxygen"/>
    <property type="evidence" value="ECO:0007669"/>
    <property type="project" value="InterPro"/>
</dbReference>
<evidence type="ECO:0000256" key="5">
    <source>
        <dbReference type="ARBA" id="ARBA00022989"/>
    </source>
</evidence>
<accession>A0AAV0ISE0</accession>
<dbReference type="GO" id="GO:0016020">
    <property type="term" value="C:membrane"/>
    <property type="evidence" value="ECO:0007669"/>
    <property type="project" value="UniProtKB-SubCell"/>
</dbReference>
<dbReference type="InterPro" id="IPR001128">
    <property type="entry name" value="Cyt_P450"/>
</dbReference>
<dbReference type="InterPro" id="IPR017972">
    <property type="entry name" value="Cyt_P450_CS"/>
</dbReference>
<name>A0AAV0ISE0_9ROSI</name>
<keyword evidence="5" id="KW-0472">Membrane</keyword>
<comment type="subcellular location">
    <subcellularLocation>
        <location evidence="1">Membrane</location>
        <topology evidence="1">Single-pass membrane protein</topology>
    </subcellularLocation>
</comment>
<keyword evidence="9" id="KW-1185">Reference proteome</keyword>
<dbReference type="Proteomes" id="UP001154282">
    <property type="component" value="Unassembled WGS sequence"/>
</dbReference>
<dbReference type="PANTHER" id="PTHR24286:SF12">
    <property type="entry name" value="CYTOCHROME P450 FAMILY PROTEIN, EXPRESSED"/>
    <property type="match status" value="1"/>
</dbReference>
<evidence type="ECO:0000256" key="2">
    <source>
        <dbReference type="ARBA" id="ARBA00010617"/>
    </source>
</evidence>
<protein>
    <recommendedName>
        <fullName evidence="10">Cytochrome P450</fullName>
    </recommendedName>
</protein>
<dbReference type="GO" id="GO:0005506">
    <property type="term" value="F:iron ion binding"/>
    <property type="evidence" value="ECO:0007669"/>
    <property type="project" value="InterPro"/>
</dbReference>
<dbReference type="GO" id="GO:0016125">
    <property type="term" value="P:sterol metabolic process"/>
    <property type="evidence" value="ECO:0007669"/>
    <property type="project" value="TreeGrafter"/>
</dbReference>
<keyword evidence="3" id="KW-0812">Transmembrane</keyword>
<evidence type="ECO:0000256" key="3">
    <source>
        <dbReference type="ARBA" id="ARBA00022692"/>
    </source>
</evidence>
<proteinExistence type="inferred from homology"/>
<dbReference type="GO" id="GO:0010268">
    <property type="term" value="P:brassinosteroid homeostasis"/>
    <property type="evidence" value="ECO:0007669"/>
    <property type="project" value="TreeGrafter"/>
</dbReference>
<evidence type="ECO:0000256" key="1">
    <source>
        <dbReference type="ARBA" id="ARBA00004167"/>
    </source>
</evidence>
<evidence type="ECO:0000313" key="8">
    <source>
        <dbReference type="EMBL" id="CAI0399245.1"/>
    </source>
</evidence>
<keyword evidence="4 7" id="KW-0479">Metal-binding</keyword>
<keyword evidence="5" id="KW-1133">Transmembrane helix</keyword>
<evidence type="ECO:0000256" key="6">
    <source>
        <dbReference type="ARBA" id="ARBA00023004"/>
    </source>
</evidence>
<dbReference type="GO" id="GO:0004497">
    <property type="term" value="F:monooxygenase activity"/>
    <property type="evidence" value="ECO:0007669"/>
    <property type="project" value="UniProtKB-KW"/>
</dbReference>
<dbReference type="Pfam" id="PF00067">
    <property type="entry name" value="p450"/>
    <property type="match status" value="1"/>
</dbReference>
<dbReference type="Gene3D" id="1.10.630.10">
    <property type="entry name" value="Cytochrome P450"/>
    <property type="match status" value="1"/>
</dbReference>
<dbReference type="EMBL" id="CAMGYJ010000004">
    <property type="protein sequence ID" value="CAI0399245.1"/>
    <property type="molecule type" value="Genomic_DNA"/>
</dbReference>
<dbReference type="PROSITE" id="PS00086">
    <property type="entry name" value="CYTOCHROME_P450"/>
    <property type="match status" value="1"/>
</dbReference>